<gene>
    <name evidence="1" type="ORF">D2T29_20155</name>
</gene>
<dbReference type="Proteomes" id="UP000284451">
    <property type="component" value="Unassembled WGS sequence"/>
</dbReference>
<dbReference type="EMBL" id="SAUY01000040">
    <property type="protein sequence ID" value="RWR26676.1"/>
    <property type="molecule type" value="Genomic_DNA"/>
</dbReference>
<comment type="caution">
    <text evidence="1">The sequence shown here is derived from an EMBL/GenBank/DDBJ whole genome shotgun (WGS) entry which is preliminary data.</text>
</comment>
<proteinExistence type="predicted"/>
<name>A0A443K1N5_9RHOB</name>
<dbReference type="AlphaFoldDB" id="A0A443K1N5"/>
<organism evidence="1 2">
    <name type="scientific">Paenirhodobacter populi</name>
    <dbReference type="NCBI Taxonomy" id="2306993"/>
    <lineage>
        <taxon>Bacteria</taxon>
        <taxon>Pseudomonadati</taxon>
        <taxon>Pseudomonadota</taxon>
        <taxon>Alphaproteobacteria</taxon>
        <taxon>Rhodobacterales</taxon>
        <taxon>Rhodobacter group</taxon>
        <taxon>Paenirhodobacter</taxon>
    </lineage>
</organism>
<protein>
    <submittedName>
        <fullName evidence="1">Uncharacterized protein</fullName>
    </submittedName>
</protein>
<evidence type="ECO:0000313" key="1">
    <source>
        <dbReference type="EMBL" id="RWR26676.1"/>
    </source>
</evidence>
<accession>A0A443K1N5</accession>
<reference evidence="1 2" key="1">
    <citation type="submission" date="2019-01" db="EMBL/GenBank/DDBJ databases">
        <title>Sinorhodobacter populi sp. nov. isolated from the symptomatic bark tissue of Populus euramericana canker.</title>
        <authorList>
            <person name="Xu G."/>
        </authorList>
    </citation>
    <scope>NUCLEOTIDE SEQUENCE [LARGE SCALE GENOMIC DNA]</scope>
    <source>
        <strain evidence="1 2">07D10-4-3</strain>
    </source>
</reference>
<sequence length="93" mass="10029">MPGAIAPAPEVLLRHGTHIVTLRASLRAAVALDALPDGMLSVWDGIARQKLTSLYAVIRVAATDRQEAERLLAHATTIRLRSSPATRKRPVSL</sequence>
<evidence type="ECO:0000313" key="2">
    <source>
        <dbReference type="Proteomes" id="UP000284451"/>
    </source>
</evidence>
<reference evidence="1 2" key="2">
    <citation type="submission" date="2019-01" db="EMBL/GenBank/DDBJ databases">
        <authorList>
            <person name="Li Y."/>
        </authorList>
    </citation>
    <scope>NUCLEOTIDE SEQUENCE [LARGE SCALE GENOMIC DNA]</scope>
    <source>
        <strain evidence="1 2">07D10-4-3</strain>
    </source>
</reference>